<dbReference type="PROSITE" id="PS51257">
    <property type="entry name" value="PROKAR_LIPOPROTEIN"/>
    <property type="match status" value="1"/>
</dbReference>
<evidence type="ECO:0000313" key="7">
    <source>
        <dbReference type="EMBL" id="GLQ24276.1"/>
    </source>
</evidence>
<dbReference type="Pfam" id="PF12913">
    <property type="entry name" value="SH3_6"/>
    <property type="match status" value="1"/>
</dbReference>
<evidence type="ECO:0000259" key="6">
    <source>
        <dbReference type="PROSITE" id="PS51935"/>
    </source>
</evidence>
<feature type="chain" id="PRO_5047243901" description="NlpC/P60 domain-containing protein" evidence="5">
    <location>
        <begin position="28"/>
        <end position="470"/>
    </location>
</feature>
<dbReference type="PIRSF" id="PIRSF019015">
    <property type="entry name" value="P60_peptidase_YkfC"/>
    <property type="match status" value="1"/>
</dbReference>
<dbReference type="InterPro" id="IPR039439">
    <property type="entry name" value="SH3b1_dom"/>
</dbReference>
<comment type="similarity">
    <text evidence="1">Belongs to the peptidase C40 family.</text>
</comment>
<evidence type="ECO:0000256" key="3">
    <source>
        <dbReference type="ARBA" id="ARBA00022801"/>
    </source>
</evidence>
<evidence type="ECO:0000313" key="8">
    <source>
        <dbReference type="Proteomes" id="UP001161391"/>
    </source>
</evidence>
<dbReference type="Pfam" id="PF00877">
    <property type="entry name" value="NLPC_P60"/>
    <property type="match status" value="1"/>
</dbReference>
<keyword evidence="8" id="KW-1185">Reference proteome</keyword>
<evidence type="ECO:0000256" key="2">
    <source>
        <dbReference type="ARBA" id="ARBA00022670"/>
    </source>
</evidence>
<evidence type="ECO:0000256" key="4">
    <source>
        <dbReference type="ARBA" id="ARBA00022807"/>
    </source>
</evidence>
<dbReference type="Gene3D" id="3.90.1720.10">
    <property type="entry name" value="endopeptidase domain like (from Nostoc punctiforme)"/>
    <property type="match status" value="1"/>
</dbReference>
<feature type="signal peptide" evidence="5">
    <location>
        <begin position="1"/>
        <end position="27"/>
    </location>
</feature>
<evidence type="ECO:0000256" key="1">
    <source>
        <dbReference type="ARBA" id="ARBA00007074"/>
    </source>
</evidence>
<organism evidence="7 8">
    <name type="scientific">Algimonas ampicilliniresistens</name>
    <dbReference type="NCBI Taxonomy" id="1298735"/>
    <lineage>
        <taxon>Bacteria</taxon>
        <taxon>Pseudomonadati</taxon>
        <taxon>Pseudomonadota</taxon>
        <taxon>Alphaproteobacteria</taxon>
        <taxon>Maricaulales</taxon>
        <taxon>Robiginitomaculaceae</taxon>
        <taxon>Algimonas</taxon>
    </lineage>
</organism>
<evidence type="ECO:0000256" key="5">
    <source>
        <dbReference type="SAM" id="SignalP"/>
    </source>
</evidence>
<gene>
    <name evidence="7" type="ORF">GCM10007853_21500</name>
</gene>
<feature type="domain" description="NlpC/P60" evidence="6">
    <location>
        <begin position="316"/>
        <end position="470"/>
    </location>
</feature>
<keyword evidence="4" id="KW-0788">Thiol protease</keyword>
<name>A0ABQ5VCF5_9PROT</name>
<dbReference type="InterPro" id="IPR027017">
    <property type="entry name" value="P60_peptidase_YkfC"/>
</dbReference>
<keyword evidence="2" id="KW-0645">Protease</keyword>
<comment type="caution">
    <text evidence="7">The sequence shown here is derived from an EMBL/GenBank/DDBJ whole genome shotgun (WGS) entry which is preliminary data.</text>
</comment>
<dbReference type="EMBL" id="BSNK01000002">
    <property type="protein sequence ID" value="GLQ24276.1"/>
    <property type="molecule type" value="Genomic_DNA"/>
</dbReference>
<keyword evidence="3" id="KW-0378">Hydrolase</keyword>
<protein>
    <recommendedName>
        <fullName evidence="6">NlpC/P60 domain-containing protein</fullName>
    </recommendedName>
</protein>
<proteinExistence type="inferred from homology"/>
<dbReference type="RefSeq" id="WP_284390518.1">
    <property type="nucleotide sequence ID" value="NZ_BSNK01000002.1"/>
</dbReference>
<dbReference type="PROSITE" id="PS51935">
    <property type="entry name" value="NLPC_P60"/>
    <property type="match status" value="1"/>
</dbReference>
<reference evidence="7" key="2">
    <citation type="submission" date="2023-01" db="EMBL/GenBank/DDBJ databases">
        <title>Draft genome sequence of Algimonas ampicilliniresistens strain NBRC 108219.</title>
        <authorList>
            <person name="Sun Q."/>
            <person name="Mori K."/>
        </authorList>
    </citation>
    <scope>NUCLEOTIDE SEQUENCE</scope>
    <source>
        <strain evidence="7">NBRC 108219</strain>
    </source>
</reference>
<dbReference type="SUPFAM" id="SSF54001">
    <property type="entry name" value="Cysteine proteinases"/>
    <property type="match status" value="1"/>
</dbReference>
<dbReference type="Proteomes" id="UP001161391">
    <property type="component" value="Unassembled WGS sequence"/>
</dbReference>
<reference evidence="7" key="1">
    <citation type="journal article" date="2014" name="Int. J. Syst. Evol. Microbiol.">
        <title>Complete genome of a new Firmicutes species belonging to the dominant human colonic microbiota ('Ruminococcus bicirculans') reveals two chromosomes and a selective capacity to utilize plant glucans.</title>
        <authorList>
            <consortium name="NISC Comparative Sequencing Program"/>
            <person name="Wegmann U."/>
            <person name="Louis P."/>
            <person name="Goesmann A."/>
            <person name="Henrissat B."/>
            <person name="Duncan S.H."/>
            <person name="Flint H.J."/>
        </authorList>
    </citation>
    <scope>NUCLEOTIDE SEQUENCE</scope>
    <source>
        <strain evidence="7">NBRC 108219</strain>
    </source>
</reference>
<accession>A0ABQ5VCF5</accession>
<dbReference type="InterPro" id="IPR000064">
    <property type="entry name" value="NLP_P60_dom"/>
</dbReference>
<sequence>MKTSLGLIYTVAALSCISCTTTPSAPAENGFSFEDSFVSDVIDVKEKHLSPAYWIKPDADQIILTAAQIETFNAQNIAADDTLNDVRAMSDTLNREDLLSHIRSISKIPGYPRIYTDGTTVTESDFARYEASLNLDGITADNPVRFALAVKRTSIRTYPTDDLLFSHDATDRDIERFQESTLFPGDAVAVLHESADGKWALIQSYNYTAWAPLSDLAIGPRESVFDYVDADNFLLITGDKVSTVFNPEVPAVSELSLDMGVRVPLSRPDALSTNLYGQNPYLNHMVLLPVRDAAGALDFKHALIQRKADVHVGYLPYTQSNIIKQAFKFLGERYGWGHRYHGRDCTGFVSEVYRTFGIVMPRNSGDQRDGDIGINDRYKKNEDQAAKIERLKQASPGDLVYIPGHVLMVLGQSDGQPFAIHDVHGMRYKLPDGTLYSGTLNGVSITPILPLEFNSTESYVDRILSIKTVR</sequence>
<keyword evidence="5" id="KW-0732">Signal</keyword>
<dbReference type="InterPro" id="IPR038765">
    <property type="entry name" value="Papain-like_cys_pep_sf"/>
</dbReference>